<feature type="region of interest" description="Disordered" evidence="1">
    <location>
        <begin position="1"/>
        <end position="31"/>
    </location>
</feature>
<accession>A0A4Y2F1A2</accession>
<gene>
    <name evidence="2" type="ORF">AVEN_146624_1</name>
</gene>
<protein>
    <submittedName>
        <fullName evidence="2">Uncharacterized protein</fullName>
    </submittedName>
</protein>
<proteinExistence type="predicted"/>
<dbReference type="Proteomes" id="UP000499080">
    <property type="component" value="Unassembled WGS sequence"/>
</dbReference>
<evidence type="ECO:0000313" key="3">
    <source>
        <dbReference type="Proteomes" id="UP000499080"/>
    </source>
</evidence>
<comment type="caution">
    <text evidence="2">The sequence shown here is derived from an EMBL/GenBank/DDBJ whole genome shotgun (WGS) entry which is preliminary data.</text>
</comment>
<dbReference type="AlphaFoldDB" id="A0A4Y2F1A2"/>
<evidence type="ECO:0000256" key="1">
    <source>
        <dbReference type="SAM" id="MobiDB-lite"/>
    </source>
</evidence>
<keyword evidence="3" id="KW-1185">Reference proteome</keyword>
<evidence type="ECO:0000313" key="2">
    <source>
        <dbReference type="EMBL" id="GBM34881.1"/>
    </source>
</evidence>
<name>A0A4Y2F1A2_ARAVE</name>
<feature type="compositionally biased region" description="Polar residues" evidence="1">
    <location>
        <begin position="10"/>
        <end position="28"/>
    </location>
</feature>
<dbReference type="EMBL" id="BGPR01000771">
    <property type="protein sequence ID" value="GBM34881.1"/>
    <property type="molecule type" value="Genomic_DNA"/>
</dbReference>
<reference evidence="2 3" key="1">
    <citation type="journal article" date="2019" name="Sci. Rep.">
        <title>Orb-weaving spider Araneus ventricosus genome elucidates the spidroin gene catalogue.</title>
        <authorList>
            <person name="Kono N."/>
            <person name="Nakamura H."/>
            <person name="Ohtoshi R."/>
            <person name="Moran D.A.P."/>
            <person name="Shinohara A."/>
            <person name="Yoshida Y."/>
            <person name="Fujiwara M."/>
            <person name="Mori M."/>
            <person name="Tomita M."/>
            <person name="Arakawa K."/>
        </authorList>
    </citation>
    <scope>NUCLEOTIDE SEQUENCE [LARGE SCALE GENOMIC DNA]</scope>
</reference>
<sequence length="154" mass="18317">MPHKKRPSFGSITSGKNPESSLQTQQRLQQKRIMQEHIQASAEPVQTQQRLQKQRIRQENLRASEGPIQTQQRLQQQLIRVEILKTSELPDYREQRLCVDRSQHVNRRQTSMRQGLYLEAFRYDPTKDYWLHSKAAIEKMNLICKHCRAKKIQV</sequence>
<organism evidence="2 3">
    <name type="scientific">Araneus ventricosus</name>
    <name type="common">Orbweaver spider</name>
    <name type="synonym">Epeira ventricosa</name>
    <dbReference type="NCBI Taxonomy" id="182803"/>
    <lineage>
        <taxon>Eukaryota</taxon>
        <taxon>Metazoa</taxon>
        <taxon>Ecdysozoa</taxon>
        <taxon>Arthropoda</taxon>
        <taxon>Chelicerata</taxon>
        <taxon>Arachnida</taxon>
        <taxon>Araneae</taxon>
        <taxon>Araneomorphae</taxon>
        <taxon>Entelegynae</taxon>
        <taxon>Araneoidea</taxon>
        <taxon>Araneidae</taxon>
        <taxon>Araneus</taxon>
    </lineage>
</organism>